<organism evidence="3 4">
    <name type="scientific">Sphingobium phenoxybenzoativorans</name>
    <dbReference type="NCBI Taxonomy" id="1592790"/>
    <lineage>
        <taxon>Bacteria</taxon>
        <taxon>Pseudomonadati</taxon>
        <taxon>Pseudomonadota</taxon>
        <taxon>Alphaproteobacteria</taxon>
        <taxon>Sphingomonadales</taxon>
        <taxon>Sphingomonadaceae</taxon>
        <taxon>Sphingobium</taxon>
    </lineage>
</organism>
<dbReference type="AlphaFoldDB" id="A0A975Q0X2"/>
<dbReference type="EMBL" id="CP073910">
    <property type="protein sequence ID" value="QUT04767.1"/>
    <property type="molecule type" value="Genomic_DNA"/>
</dbReference>
<accession>A0A975Q0X2</accession>
<evidence type="ECO:0000256" key="1">
    <source>
        <dbReference type="ARBA" id="ARBA00022801"/>
    </source>
</evidence>
<sequence length="310" mass="33350">MRRLILAGLAVWFIATMLMPMHSHIATAGPLRDRLMQRRQADPPPPAQEMAYGADPLQKLDFWKAAQPGPPLPPPLVIFVHGGGWKRGDKDNATGGTKVTHFLGLGYAFASIDYRLVPANTVEQQAQDVADATAWLIARAGELGFDPRRVAIMGHSAGAHLAALVGTDMRYLTKAGLGPDAIRGVIPLDGAAYDVPRQIAEGGRFMRNTYLQAFGDDPARQKALSPTYQAAKPNAPRFLILHVQREDGAAQSEALAAALRKAGTPAEVKGVEGTGLRGHMEINRSLGDLNYAATPVVDAWLAEAFALNRR</sequence>
<dbReference type="Proteomes" id="UP000681425">
    <property type="component" value="Chromosome"/>
</dbReference>
<proteinExistence type="predicted"/>
<dbReference type="GO" id="GO:0016787">
    <property type="term" value="F:hydrolase activity"/>
    <property type="evidence" value="ECO:0007669"/>
    <property type="project" value="UniProtKB-KW"/>
</dbReference>
<keyword evidence="4" id="KW-1185">Reference proteome</keyword>
<protein>
    <submittedName>
        <fullName evidence="3">Alpha/beta hydrolase</fullName>
    </submittedName>
</protein>
<dbReference type="InterPro" id="IPR050300">
    <property type="entry name" value="GDXG_lipolytic_enzyme"/>
</dbReference>
<dbReference type="PANTHER" id="PTHR48081">
    <property type="entry name" value="AB HYDROLASE SUPERFAMILY PROTEIN C4A8.06C"/>
    <property type="match status" value="1"/>
</dbReference>
<dbReference type="Pfam" id="PF20434">
    <property type="entry name" value="BD-FAE"/>
    <property type="match status" value="1"/>
</dbReference>
<dbReference type="KEGG" id="spph:KFK14_17255"/>
<evidence type="ECO:0000313" key="3">
    <source>
        <dbReference type="EMBL" id="QUT04767.1"/>
    </source>
</evidence>
<dbReference type="Gene3D" id="3.40.50.1820">
    <property type="entry name" value="alpha/beta hydrolase"/>
    <property type="match status" value="1"/>
</dbReference>
<name>A0A975Q0X2_9SPHN</name>
<keyword evidence="1 3" id="KW-0378">Hydrolase</keyword>
<dbReference type="InterPro" id="IPR029058">
    <property type="entry name" value="AB_hydrolase_fold"/>
</dbReference>
<dbReference type="InterPro" id="IPR049492">
    <property type="entry name" value="BD-FAE-like_dom"/>
</dbReference>
<evidence type="ECO:0000313" key="4">
    <source>
        <dbReference type="Proteomes" id="UP000681425"/>
    </source>
</evidence>
<feature type="domain" description="BD-FAE-like" evidence="2">
    <location>
        <begin position="74"/>
        <end position="168"/>
    </location>
</feature>
<dbReference type="PANTHER" id="PTHR48081:SF33">
    <property type="entry name" value="KYNURENINE FORMAMIDASE"/>
    <property type="match status" value="1"/>
</dbReference>
<evidence type="ECO:0000259" key="2">
    <source>
        <dbReference type="Pfam" id="PF20434"/>
    </source>
</evidence>
<reference evidence="3" key="1">
    <citation type="submission" date="2021-04" db="EMBL/GenBank/DDBJ databases">
        <title>Isolation of p-tert-butylphenol degrading bacteria Sphingobium phenoxybenzoativorans Tas13 from active sludge.</title>
        <authorList>
            <person name="Li Y."/>
        </authorList>
    </citation>
    <scope>NUCLEOTIDE SEQUENCE</scope>
    <source>
        <strain evidence="3">Tas13</strain>
    </source>
</reference>
<dbReference type="SUPFAM" id="SSF53474">
    <property type="entry name" value="alpha/beta-Hydrolases"/>
    <property type="match status" value="1"/>
</dbReference>
<gene>
    <name evidence="3" type="ORF">KFK14_17255</name>
</gene>